<evidence type="ECO:0000313" key="1">
    <source>
        <dbReference type="EMBL" id="CAK7927000.1"/>
    </source>
</evidence>
<proteinExistence type="predicted"/>
<organism evidence="1 2">
    <name type="scientific">Peronospora matthiolae</name>
    <dbReference type="NCBI Taxonomy" id="2874970"/>
    <lineage>
        <taxon>Eukaryota</taxon>
        <taxon>Sar</taxon>
        <taxon>Stramenopiles</taxon>
        <taxon>Oomycota</taxon>
        <taxon>Peronosporomycetes</taxon>
        <taxon>Peronosporales</taxon>
        <taxon>Peronosporaceae</taxon>
        <taxon>Peronospora</taxon>
    </lineage>
</organism>
<dbReference type="EMBL" id="CAKLBY020000105">
    <property type="protein sequence ID" value="CAK7927000.1"/>
    <property type="molecule type" value="Genomic_DNA"/>
</dbReference>
<dbReference type="Proteomes" id="UP001162060">
    <property type="component" value="Unassembled WGS sequence"/>
</dbReference>
<name>A0AAV1U0K2_9STRA</name>
<evidence type="ECO:0000313" key="2">
    <source>
        <dbReference type="Proteomes" id="UP001162060"/>
    </source>
</evidence>
<reference evidence="1" key="1">
    <citation type="submission" date="2024-01" db="EMBL/GenBank/DDBJ databases">
        <authorList>
            <person name="Webb A."/>
        </authorList>
    </citation>
    <scope>NUCLEOTIDE SEQUENCE</scope>
    <source>
        <strain evidence="1">Pm1</strain>
    </source>
</reference>
<dbReference type="AlphaFoldDB" id="A0AAV1U0K2"/>
<comment type="caution">
    <text evidence="1">The sequence shown here is derived from an EMBL/GenBank/DDBJ whole genome shotgun (WGS) entry which is preliminary data.</text>
</comment>
<gene>
    <name evidence="1" type="ORF">PM001_LOCUS12150</name>
</gene>
<protein>
    <submittedName>
        <fullName evidence="1">Uncharacterized protein</fullName>
    </submittedName>
</protein>
<sequence>MCVGTSDQPQGIILTCPQHVHPKVSPRDSSTFILRGMCIARGERVGNLSHHVYDNAYLIVFRKTAPLRRMNSDAMGLSYVPFAKCISGLEIRGGILKRDDFCGREYVNILRNWYAAAEGNRPAREPIRRNSRPWCSSPRLIRITQSKATRAIGLTDS</sequence>
<accession>A0AAV1U0K2</accession>